<proteinExistence type="predicted"/>
<dbReference type="PANTHER" id="PTHR33879:SF3">
    <property type="entry name" value="17.6 KDA CLASS II HEAT SHOCK PROTEIN-RELATED"/>
    <property type="match status" value="1"/>
</dbReference>
<evidence type="ECO:0000313" key="3">
    <source>
        <dbReference type="Proteomes" id="UP000250235"/>
    </source>
</evidence>
<accession>A0A2Z7CUZ6</accession>
<evidence type="ECO:0000313" key="1">
    <source>
        <dbReference type="EMBL" id="KZV48494.1"/>
    </source>
</evidence>
<reference evidence="1 3" key="1">
    <citation type="journal article" date="2015" name="Proc. Natl. Acad. Sci. U.S.A.">
        <title>The resurrection genome of Boea hygrometrica: A blueprint for survival of dehydration.</title>
        <authorList>
            <person name="Xiao L."/>
            <person name="Yang G."/>
            <person name="Zhang L."/>
            <person name="Yang X."/>
            <person name="Zhao S."/>
            <person name="Ji Z."/>
            <person name="Zhou Q."/>
            <person name="Hu M."/>
            <person name="Wang Y."/>
            <person name="Chen M."/>
            <person name="Xu Y."/>
            <person name="Jin H."/>
            <person name="Xiao X."/>
            <person name="Hu G."/>
            <person name="Bao F."/>
            <person name="Hu Y."/>
            <person name="Wan P."/>
            <person name="Li L."/>
            <person name="Deng X."/>
            <person name="Kuang T."/>
            <person name="Xiang C."/>
            <person name="Zhu J.K."/>
            <person name="Oliver M.J."/>
            <person name="He Y."/>
        </authorList>
    </citation>
    <scope>NUCLEOTIDE SEQUENCE [LARGE SCALE GENOMIC DNA]</scope>
    <source>
        <strain evidence="3">cv. XS01</strain>
    </source>
</reference>
<dbReference type="AlphaFoldDB" id="A0A2Z7CUZ6"/>
<dbReference type="Proteomes" id="UP000250235">
    <property type="component" value="Unassembled WGS sequence"/>
</dbReference>
<dbReference type="EMBL" id="KQ987737">
    <property type="protein sequence ID" value="KZV56981.1"/>
    <property type="molecule type" value="Genomic_DNA"/>
</dbReference>
<dbReference type="OrthoDB" id="1922291at2759"/>
<dbReference type="CDD" id="cd06464">
    <property type="entry name" value="ACD_sHsps-like"/>
    <property type="match status" value="1"/>
</dbReference>
<reference evidence="1" key="2">
    <citation type="submission" date="2016-02" db="EMBL/GenBank/DDBJ databases">
        <authorList>
            <person name="Alioto T."/>
            <person name="Alioto T."/>
        </authorList>
    </citation>
    <scope>NUCLEOTIDE SEQUENCE</scope>
</reference>
<gene>
    <name evidence="2" type="ORF">F511_27939</name>
    <name evidence="1" type="ORF">F511_35534</name>
</gene>
<name>A0A2Z7CUZ6_9LAMI</name>
<evidence type="ECO:0008006" key="4">
    <source>
        <dbReference type="Google" id="ProtNLM"/>
    </source>
</evidence>
<protein>
    <recommendedName>
        <fullName evidence="4">SHSP domain-containing protein</fullName>
    </recommendedName>
</protein>
<organism evidence="1 3">
    <name type="scientific">Dorcoceras hygrometricum</name>
    <dbReference type="NCBI Taxonomy" id="472368"/>
    <lineage>
        <taxon>Eukaryota</taxon>
        <taxon>Viridiplantae</taxon>
        <taxon>Streptophyta</taxon>
        <taxon>Embryophyta</taxon>
        <taxon>Tracheophyta</taxon>
        <taxon>Spermatophyta</taxon>
        <taxon>Magnoliopsida</taxon>
        <taxon>eudicotyledons</taxon>
        <taxon>Gunneridae</taxon>
        <taxon>Pentapetalae</taxon>
        <taxon>asterids</taxon>
        <taxon>lamiids</taxon>
        <taxon>Lamiales</taxon>
        <taxon>Gesneriaceae</taxon>
        <taxon>Didymocarpoideae</taxon>
        <taxon>Trichosporeae</taxon>
        <taxon>Loxocarpinae</taxon>
        <taxon>Dorcoceras</taxon>
    </lineage>
</organism>
<evidence type="ECO:0000313" key="2">
    <source>
        <dbReference type="EMBL" id="KZV56981.1"/>
    </source>
</evidence>
<dbReference type="EMBL" id="KQ993854">
    <property type="protein sequence ID" value="KZV48494.1"/>
    <property type="molecule type" value="Genomic_DNA"/>
</dbReference>
<dbReference type="PANTHER" id="PTHR33879">
    <property type="entry name" value="17.6 KDA CLASS II HEAT SHOCK PROTEIN-RELATED"/>
    <property type="match status" value="1"/>
</dbReference>
<keyword evidence="3" id="KW-1185">Reference proteome</keyword>
<sequence>MKVRPEPGKWRIALGREDSMADQANGCRKNKLRRLPFIFEKVLELPFHADTEVWVKETPESILFAVSTCDIAGDVKADTVETFPGVSKIVIRGEGIVEPEGVEFELDLWRIRLPERTMPKLASASYCNGELVVTVPKELGDRRVLGG</sequence>